<comment type="similarity">
    <text evidence="2 6">Belongs to the fungal hydrophobin family.</text>
</comment>
<dbReference type="AlphaFoldDB" id="A0A409YAP8"/>
<evidence type="ECO:0000256" key="2">
    <source>
        <dbReference type="ARBA" id="ARBA00010446"/>
    </source>
</evidence>
<dbReference type="STRING" id="181874.A0A409YAP8"/>
<proteinExistence type="inferred from homology"/>
<dbReference type="GO" id="GO:0009277">
    <property type="term" value="C:fungal-type cell wall"/>
    <property type="evidence" value="ECO:0007669"/>
    <property type="project" value="InterPro"/>
</dbReference>
<dbReference type="Proteomes" id="UP000284842">
    <property type="component" value="Unassembled WGS sequence"/>
</dbReference>
<feature type="chain" id="PRO_5018824186" description="Hydrophobin" evidence="6">
    <location>
        <begin position="21"/>
        <end position="114"/>
    </location>
</feature>
<dbReference type="SMART" id="SM00075">
    <property type="entry name" value="HYDRO"/>
    <property type="match status" value="1"/>
</dbReference>
<name>A0A409YAP8_9AGAR</name>
<feature type="signal peptide" evidence="6">
    <location>
        <begin position="1"/>
        <end position="20"/>
    </location>
</feature>
<accession>A0A409YAP8</accession>
<evidence type="ECO:0000256" key="3">
    <source>
        <dbReference type="ARBA" id="ARBA00022512"/>
    </source>
</evidence>
<evidence type="ECO:0000313" key="8">
    <source>
        <dbReference type="Proteomes" id="UP000284842"/>
    </source>
</evidence>
<keyword evidence="3 6" id="KW-0134">Cell wall</keyword>
<evidence type="ECO:0000256" key="4">
    <source>
        <dbReference type="ARBA" id="ARBA00022525"/>
    </source>
</evidence>
<gene>
    <name evidence="7" type="ORF">CVT24_008988</name>
</gene>
<evidence type="ECO:0000256" key="5">
    <source>
        <dbReference type="ARBA" id="ARBA00023157"/>
    </source>
</evidence>
<dbReference type="Pfam" id="PF01185">
    <property type="entry name" value="Hydrophobin"/>
    <property type="match status" value="1"/>
</dbReference>
<evidence type="ECO:0000256" key="6">
    <source>
        <dbReference type="RuleBase" id="RU365009"/>
    </source>
</evidence>
<dbReference type="EMBL" id="NHTK01001335">
    <property type="protein sequence ID" value="PPR00086.1"/>
    <property type="molecule type" value="Genomic_DNA"/>
</dbReference>
<keyword evidence="5 6" id="KW-1015">Disulfide bond</keyword>
<dbReference type="GO" id="GO:0005199">
    <property type="term" value="F:structural constituent of cell wall"/>
    <property type="evidence" value="ECO:0007669"/>
    <property type="project" value="InterPro"/>
</dbReference>
<keyword evidence="4 6" id="KW-0964">Secreted</keyword>
<protein>
    <recommendedName>
        <fullName evidence="6">Hydrophobin</fullName>
    </recommendedName>
</protein>
<comment type="caution">
    <text evidence="7">The sequence shown here is derived from an EMBL/GenBank/DDBJ whole genome shotgun (WGS) entry which is preliminary data.</text>
</comment>
<keyword evidence="6" id="KW-0732">Signal</keyword>
<dbReference type="OrthoDB" id="10469650at2759"/>
<comment type="subcellular location">
    <subcellularLocation>
        <location evidence="1 6">Secreted</location>
        <location evidence="1 6">Cell wall</location>
    </subcellularLocation>
</comment>
<reference evidence="7 8" key="1">
    <citation type="journal article" date="2018" name="Evol. Lett.">
        <title>Horizontal gene cluster transfer increased hallucinogenic mushroom diversity.</title>
        <authorList>
            <person name="Reynolds H.T."/>
            <person name="Vijayakumar V."/>
            <person name="Gluck-Thaler E."/>
            <person name="Korotkin H.B."/>
            <person name="Matheny P.B."/>
            <person name="Slot J.C."/>
        </authorList>
    </citation>
    <scope>NUCLEOTIDE SEQUENCE [LARGE SCALE GENOMIC DNA]</scope>
    <source>
        <strain evidence="7 8">2629</strain>
    </source>
</reference>
<dbReference type="InParanoid" id="A0A409YAP8"/>
<evidence type="ECO:0000313" key="7">
    <source>
        <dbReference type="EMBL" id="PPR00086.1"/>
    </source>
</evidence>
<dbReference type="InterPro" id="IPR001338">
    <property type="entry name" value="Class_I_Hydrophobin"/>
</dbReference>
<evidence type="ECO:0000256" key="1">
    <source>
        <dbReference type="ARBA" id="ARBA00004191"/>
    </source>
</evidence>
<dbReference type="CDD" id="cd23507">
    <property type="entry name" value="hydrophobin_I"/>
    <property type="match status" value="1"/>
</dbReference>
<organism evidence="7 8">
    <name type="scientific">Panaeolus cyanescens</name>
    <dbReference type="NCBI Taxonomy" id="181874"/>
    <lineage>
        <taxon>Eukaryota</taxon>
        <taxon>Fungi</taxon>
        <taxon>Dikarya</taxon>
        <taxon>Basidiomycota</taxon>
        <taxon>Agaricomycotina</taxon>
        <taxon>Agaricomycetes</taxon>
        <taxon>Agaricomycetidae</taxon>
        <taxon>Agaricales</taxon>
        <taxon>Agaricineae</taxon>
        <taxon>Galeropsidaceae</taxon>
        <taxon>Panaeolus</taxon>
    </lineage>
</organism>
<sequence>MKFTHALAVVSFALPLLAGATELEPRDACPTGRIRCCRTVRPSHSPGLAQTLSDAGLFRTSIASIGSIGGLVGLSCLPLSVVALTGHVCSTTPVCCTRSFLGGTVQAGCTTIIV</sequence>
<keyword evidence="8" id="KW-1185">Reference proteome</keyword>